<dbReference type="Gene3D" id="2.70.98.70">
    <property type="match status" value="1"/>
</dbReference>
<dbReference type="AlphaFoldDB" id="A0A1G9SM36"/>
<evidence type="ECO:0000256" key="2">
    <source>
        <dbReference type="SAM" id="SignalP"/>
    </source>
</evidence>
<dbReference type="Gene3D" id="1.50.10.100">
    <property type="entry name" value="Chondroitin AC/alginate lyase"/>
    <property type="match status" value="1"/>
</dbReference>
<accession>A0A1G9SM36</accession>
<dbReference type="GO" id="GO:0016829">
    <property type="term" value="F:lyase activity"/>
    <property type="evidence" value="ECO:0007669"/>
    <property type="project" value="InterPro"/>
</dbReference>
<proteinExistence type="predicted"/>
<dbReference type="InterPro" id="IPR012480">
    <property type="entry name" value="Hepar_II_III_C"/>
</dbReference>
<dbReference type="InterPro" id="IPR008929">
    <property type="entry name" value="Chondroitin_lyas"/>
</dbReference>
<dbReference type="Pfam" id="PF07940">
    <property type="entry name" value="Hepar_II_III_C"/>
    <property type="match status" value="1"/>
</dbReference>
<dbReference type="PANTHER" id="PTHR38045:SF1">
    <property type="entry name" value="HEPARINASE II_III-LIKE PROTEIN"/>
    <property type="match status" value="1"/>
</dbReference>
<dbReference type="STRING" id="990371.SAMN05421813_110117"/>
<dbReference type="EMBL" id="FNHH01000010">
    <property type="protein sequence ID" value="SDM36538.1"/>
    <property type="molecule type" value="Genomic_DNA"/>
</dbReference>
<feature type="domain" description="Heparinase II/III-like C-terminal" evidence="3">
    <location>
        <begin position="675"/>
        <end position="863"/>
    </location>
</feature>
<keyword evidence="2" id="KW-0732">Signal</keyword>
<dbReference type="GO" id="GO:0030313">
    <property type="term" value="C:cell envelope"/>
    <property type="evidence" value="ECO:0007669"/>
    <property type="project" value="UniProtKB-SubCell"/>
</dbReference>
<organism evidence="4 5">
    <name type="scientific">Daejeonella rubra</name>
    <dbReference type="NCBI Taxonomy" id="990371"/>
    <lineage>
        <taxon>Bacteria</taxon>
        <taxon>Pseudomonadati</taxon>
        <taxon>Bacteroidota</taxon>
        <taxon>Sphingobacteriia</taxon>
        <taxon>Sphingobacteriales</taxon>
        <taxon>Sphingobacteriaceae</taxon>
        <taxon>Daejeonella</taxon>
    </lineage>
</organism>
<comment type="subcellular location">
    <subcellularLocation>
        <location evidence="1">Cell envelope</location>
    </subcellularLocation>
</comment>
<protein>
    <submittedName>
        <fullName evidence="4">Heparinase II/III-like protein</fullName>
    </submittedName>
</protein>
<feature type="chain" id="PRO_5011690202" evidence="2">
    <location>
        <begin position="22"/>
        <end position="1065"/>
    </location>
</feature>
<name>A0A1G9SM36_9SPHI</name>
<dbReference type="RefSeq" id="WP_090704162.1">
    <property type="nucleotide sequence ID" value="NZ_FNHH01000010.1"/>
</dbReference>
<feature type="signal peptide" evidence="2">
    <location>
        <begin position="1"/>
        <end position="21"/>
    </location>
</feature>
<sequence>MKIKEILPFLLFFLIVTSINAQTQGNRVPYVIYDNFDTGEMFTWEPYPYQQDTGYDPLFGTKKEPAYGGKGSSLSRLTKPNDANDLTQGFTKRIDMYALAGTRLKFAYFLMSDRRPETMDVSIGSFNGVLYTHTIKSPKANTWVEVDIPLESFKSKGNSLSAGEHLQVVVMKTFYPVVNHLPSYTMLMDEFRLNGERSRQFVSVSPKSTWFEQFGHSVINAHFKTSQAISLSVAAEDGIKPNAVSAELIGPDGRSILKNIKFYDDGTHGDLKSADGIWSNNAIYTIKPEDPRGQWKARITGLAGSQFSWDLGFIVPVSGLNAESHPRIFFTSTELAAKRDGNEPAAAKKLLDNLIKSYRPSAINIASLPMPNPIAPESVTGGPYASAGMGGWYNTQNALARIVDNEAWQFYLNGNKEAGERGRAALNKLCAMPSWNHPWMEANGNHTYYPGAPAAMAAAVGYDLLYQILSAQERAAIRKGIMENSIKPFYRDMVELNRMPTSNSNHIGVILSGVGLAAMAIANDDPDLPGLEPYLSGILAKTKQFIDRTMLPEGSYNEPYTYQEMGYRELVEFLFSLENNYGIDYTSTTYLKEFYQYPLYVTQNNRGKYQDLGDVSPTYSFTQQPSQWLVYKMKDPFMYKYVKPAWDSGNARGGILPYLWYTEGIIPKSREILPLSKHFEGKGHMVMRSSWDDSGSILIYKAGPNGNHYHYDQGTILLTHNGEELLSDAGHSSSYYANLYFPGYYTQAIGHNVMLIDMNAESQAPGDFDNGIASLKTYPKISNSFAGDKASSVRSDLTSVYKGLVSSYQRSLLYIKDGPVFLFDEVKSPSEHSYNWLFHAEHTNGKSSISYSDNRMIITRPEARLTMDVLSPEPLTSQIRNSDRSESFIAISSARLKDATFLAVMVPEGKPSNGDFALRPKAIRIESNGWIGARLKDPKADYFAFFKQSNSSNENIQGFTTDASRFTATLSNGKLSQAFFEGKRFSGFGSQLEFKTPVSASVSISDAGTDLELSSETLTELKIKSNSKPVSVSLNGKTVKNWKYDQKSQILSVIIPQGKSKINVN</sequence>
<dbReference type="OrthoDB" id="175534at2"/>
<evidence type="ECO:0000313" key="4">
    <source>
        <dbReference type="EMBL" id="SDM36538.1"/>
    </source>
</evidence>
<dbReference type="Proteomes" id="UP000199226">
    <property type="component" value="Unassembled WGS sequence"/>
</dbReference>
<gene>
    <name evidence="4" type="ORF">SAMN05421813_110117</name>
</gene>
<evidence type="ECO:0000313" key="5">
    <source>
        <dbReference type="Proteomes" id="UP000199226"/>
    </source>
</evidence>
<dbReference type="PANTHER" id="PTHR38045">
    <property type="entry name" value="CHROMOSOME 1, WHOLE GENOME SHOTGUN SEQUENCE"/>
    <property type="match status" value="1"/>
</dbReference>
<evidence type="ECO:0000259" key="3">
    <source>
        <dbReference type="Pfam" id="PF07940"/>
    </source>
</evidence>
<evidence type="ECO:0000256" key="1">
    <source>
        <dbReference type="ARBA" id="ARBA00004196"/>
    </source>
</evidence>
<keyword evidence="5" id="KW-1185">Reference proteome</keyword>
<reference evidence="5" key="1">
    <citation type="submission" date="2016-10" db="EMBL/GenBank/DDBJ databases">
        <authorList>
            <person name="Varghese N."/>
            <person name="Submissions S."/>
        </authorList>
    </citation>
    <scope>NUCLEOTIDE SEQUENCE [LARGE SCALE GENOMIC DNA]</scope>
    <source>
        <strain evidence="5">DSM 24536</strain>
    </source>
</reference>